<dbReference type="AlphaFoldDB" id="A0A2Z5TQZ4"/>
<dbReference type="RefSeq" id="WP_120172299.1">
    <property type="nucleotide sequence ID" value="NZ_BCEZ01000033.1"/>
</dbReference>
<evidence type="ECO:0000313" key="2">
    <source>
        <dbReference type="Proteomes" id="UP000269331"/>
    </source>
</evidence>
<dbReference type="KEGG" id="srq:SR187_9125"/>
<protein>
    <submittedName>
        <fullName evidence="1">Uncharacterized protein</fullName>
    </submittedName>
</protein>
<dbReference type="Proteomes" id="UP000269331">
    <property type="component" value="Chromosome"/>
</dbReference>
<accession>A0A2Z5TQZ4</accession>
<organism evidence="1 2">
    <name type="scientific">Streptococcus ruminantium</name>
    <dbReference type="NCBI Taxonomy" id="1917441"/>
    <lineage>
        <taxon>Bacteria</taxon>
        <taxon>Bacillati</taxon>
        <taxon>Bacillota</taxon>
        <taxon>Bacilli</taxon>
        <taxon>Lactobacillales</taxon>
        <taxon>Streptococcaceae</taxon>
        <taxon>Streptococcus</taxon>
    </lineage>
</organism>
<sequence length="111" mass="11658">MYLDGGWNLAVPNSVVAFGINAGINGTIAALTGGGGGLAVLKGLISSLGARRITQTFAHHLGRFIAIQLANRMAGTIIGLVTGFGGWSIGDFAARWWDSRDKNRNNGWCDI</sequence>
<dbReference type="EMBL" id="AP018400">
    <property type="protein sequence ID" value="BBA93427.1"/>
    <property type="molecule type" value="Genomic_DNA"/>
</dbReference>
<proteinExistence type="predicted"/>
<evidence type="ECO:0000313" key="1">
    <source>
        <dbReference type="EMBL" id="BBA93427.1"/>
    </source>
</evidence>
<name>A0A2Z5TQZ4_9STRE</name>
<gene>
    <name evidence="1" type="ORF">SR187_9125</name>
</gene>
<reference evidence="1 2" key="1">
    <citation type="journal article" date="2018" name="Genome Biol. Evol.">
        <title>Complete Genome Sequence of Streptococcus ruminantium sp. nov. GUT-187T (=DSM 104980T =JCM 31869T), the Type Strain of S. ruminantium, and Comparison with Genome Sequences of Streptococcus suis Strains.</title>
        <authorList>
            <person name="Tohya M."/>
            <person name="Sekizaki T."/>
            <person name="Miyoshi-Akiyama T."/>
        </authorList>
    </citation>
    <scope>NUCLEOTIDE SEQUENCE [LARGE SCALE GENOMIC DNA]</scope>
    <source>
        <strain evidence="1 2">GUT187T</strain>
    </source>
</reference>